<keyword evidence="1" id="KW-0696">RNA-directed RNA polymerase</keyword>
<protein>
    <recommendedName>
        <fullName evidence="1">RNA-dependent RNA polymerase</fullName>
        <ecNumber evidence="1">2.7.7.48</ecNumber>
    </recommendedName>
</protein>
<feature type="domain" description="RDRP core" evidence="2">
    <location>
        <begin position="21"/>
        <end position="415"/>
    </location>
</feature>
<dbReference type="GO" id="GO:0003968">
    <property type="term" value="F:RNA-directed RNA polymerase activity"/>
    <property type="evidence" value="ECO:0007669"/>
    <property type="project" value="UniProtKB-KW"/>
</dbReference>
<comment type="similarity">
    <text evidence="1">Belongs to the RdRP family.</text>
</comment>
<dbReference type="Pfam" id="PF05183">
    <property type="entry name" value="RdRP"/>
    <property type="match status" value="1"/>
</dbReference>
<sequence length="629" mass="71520">MLHWLLDFKQWDLEWTTVDKEQRTLEILNVPSKPRSARLNLQFLPVIEDRAVDKDSVREAIGSMLQSSLQNELNSQKEALEQPIQFRQWVQENSFHKHDRAVLGYVPYQGGLPQEDEEIINCMLDAGFEPKANKFLTDLTFATQRKKCETLKKKLNITVGRSVNLYMVVDFLGVLEENEVHLGFSTAFEADAEWNRTMLQGAAVVARSPAHFISDIQKVNVVFKPELADLTDVVVFSSKGNVPLADKLSGGDYDGDLAWVCWEPSIVNNFENAEVQKHADLSQYLRTDRIQFRQLLKSHKKDLAAAVAEMMEKSLAFNLTKSMLGSCTIYKESVCYSRGNVGDDVGRILSTLLSNLVDQAKQGIEFTDEDFGKLKKDLNKYHGVRQDYDRPAYKSEHWSCDKVPTHIIDFLKFRIAQPIIARELSSFNKALKQGQPESYDQDLVMYYKTYEHLARDPSELGSWVKGLSSYLSQELDNVSQAWDRLTARKVNWAETVQRTYELWQAVQPHKAPSLPGQATRVSAAAMKTLLLGGELSHWELWKASTAFYKFKSRRFTWQMACRQLCHIKAQAVCSNPGAALAPVAVVPELYAALRPDPTIIKLRVARMEGQGSQFMEQRDEGEDLHQGDG</sequence>
<dbReference type="PANTHER" id="PTHR23079:SF14">
    <property type="entry name" value="RNA-DEPENDENT RNA POLYMERASE"/>
    <property type="match status" value="1"/>
</dbReference>
<evidence type="ECO:0000313" key="4">
    <source>
        <dbReference type="Proteomes" id="UP001320245"/>
    </source>
</evidence>
<dbReference type="EC" id="2.7.7.48" evidence="1"/>
<dbReference type="GO" id="GO:0003723">
    <property type="term" value="F:RNA binding"/>
    <property type="evidence" value="ECO:0007669"/>
    <property type="project" value="UniProtKB-KW"/>
</dbReference>
<reference evidence="3 4" key="1">
    <citation type="journal article" date="2023" name="PLoS ONE">
        <title>Cytospora paraplurivora sp. nov. isolated from orchards with fruit tree decline syndrome in Ontario, Canada.</title>
        <authorList>
            <person name="Ilyukhin E."/>
            <person name="Nguyen H.D.T."/>
            <person name="Castle A.J."/>
            <person name="Ellouze W."/>
        </authorList>
    </citation>
    <scope>NUCLEOTIDE SEQUENCE [LARGE SCALE GENOMIC DNA]</scope>
    <source>
        <strain evidence="3 4">FDS-564</strain>
    </source>
</reference>
<dbReference type="PANTHER" id="PTHR23079">
    <property type="entry name" value="RNA-DEPENDENT RNA POLYMERASE"/>
    <property type="match status" value="1"/>
</dbReference>
<keyword evidence="1" id="KW-0808">Transferase</keyword>
<dbReference type="InterPro" id="IPR057596">
    <property type="entry name" value="RDRP_core"/>
</dbReference>
<dbReference type="AlphaFoldDB" id="A0AAN9YF75"/>
<dbReference type="GO" id="GO:0031380">
    <property type="term" value="C:nuclear RNA-directed RNA polymerase complex"/>
    <property type="evidence" value="ECO:0007669"/>
    <property type="project" value="TreeGrafter"/>
</dbReference>
<evidence type="ECO:0000259" key="2">
    <source>
        <dbReference type="Pfam" id="PF05183"/>
    </source>
</evidence>
<keyword evidence="1" id="KW-0548">Nucleotidyltransferase</keyword>
<gene>
    <name evidence="3" type="ORF">SLS53_005359</name>
</gene>
<comment type="catalytic activity">
    <reaction evidence="1">
        <text>RNA(n) + a ribonucleoside 5'-triphosphate = RNA(n+1) + diphosphate</text>
        <dbReference type="Rhea" id="RHEA:21248"/>
        <dbReference type="Rhea" id="RHEA-COMP:14527"/>
        <dbReference type="Rhea" id="RHEA-COMP:17342"/>
        <dbReference type="ChEBI" id="CHEBI:33019"/>
        <dbReference type="ChEBI" id="CHEBI:61557"/>
        <dbReference type="ChEBI" id="CHEBI:140395"/>
        <dbReference type="EC" id="2.7.7.48"/>
    </reaction>
</comment>
<dbReference type="GO" id="GO:0030422">
    <property type="term" value="P:siRNA processing"/>
    <property type="evidence" value="ECO:0007669"/>
    <property type="project" value="TreeGrafter"/>
</dbReference>
<comment type="caution">
    <text evidence="3">The sequence shown here is derived from an EMBL/GenBank/DDBJ whole genome shotgun (WGS) entry which is preliminary data.</text>
</comment>
<keyword evidence="4" id="KW-1185">Reference proteome</keyword>
<organism evidence="3 4">
    <name type="scientific">Cytospora paraplurivora</name>
    <dbReference type="NCBI Taxonomy" id="2898453"/>
    <lineage>
        <taxon>Eukaryota</taxon>
        <taxon>Fungi</taxon>
        <taxon>Dikarya</taxon>
        <taxon>Ascomycota</taxon>
        <taxon>Pezizomycotina</taxon>
        <taxon>Sordariomycetes</taxon>
        <taxon>Sordariomycetidae</taxon>
        <taxon>Diaporthales</taxon>
        <taxon>Cytosporaceae</taxon>
        <taxon>Cytospora</taxon>
    </lineage>
</organism>
<proteinExistence type="inferred from homology"/>
<name>A0AAN9YF75_9PEZI</name>
<evidence type="ECO:0000256" key="1">
    <source>
        <dbReference type="RuleBase" id="RU363098"/>
    </source>
</evidence>
<dbReference type="EMBL" id="JAJSPL020000020">
    <property type="protein sequence ID" value="KAK7740516.1"/>
    <property type="molecule type" value="Genomic_DNA"/>
</dbReference>
<dbReference type="InterPro" id="IPR007855">
    <property type="entry name" value="RDRP"/>
</dbReference>
<accession>A0AAN9YF75</accession>
<evidence type="ECO:0000313" key="3">
    <source>
        <dbReference type="EMBL" id="KAK7740516.1"/>
    </source>
</evidence>
<dbReference type="Proteomes" id="UP001320245">
    <property type="component" value="Unassembled WGS sequence"/>
</dbReference>
<keyword evidence="1" id="KW-0694">RNA-binding</keyword>